<organism evidence="7 8">
    <name type="scientific">Psophocarpus tetragonolobus</name>
    <name type="common">Winged bean</name>
    <name type="synonym">Dolichos tetragonolobus</name>
    <dbReference type="NCBI Taxonomy" id="3891"/>
    <lineage>
        <taxon>Eukaryota</taxon>
        <taxon>Viridiplantae</taxon>
        <taxon>Streptophyta</taxon>
        <taxon>Embryophyta</taxon>
        <taxon>Tracheophyta</taxon>
        <taxon>Spermatophyta</taxon>
        <taxon>Magnoliopsida</taxon>
        <taxon>eudicotyledons</taxon>
        <taxon>Gunneridae</taxon>
        <taxon>Pentapetalae</taxon>
        <taxon>rosids</taxon>
        <taxon>fabids</taxon>
        <taxon>Fabales</taxon>
        <taxon>Fabaceae</taxon>
        <taxon>Papilionoideae</taxon>
        <taxon>50 kb inversion clade</taxon>
        <taxon>NPAAA clade</taxon>
        <taxon>indigoferoid/millettioid clade</taxon>
        <taxon>Phaseoleae</taxon>
        <taxon>Psophocarpus</taxon>
    </lineage>
</organism>
<keyword evidence="3" id="KW-0804">Transcription</keyword>
<comment type="subcellular location">
    <subcellularLocation>
        <location evidence="1">Nucleus</location>
    </subcellularLocation>
</comment>
<dbReference type="AlphaFoldDB" id="A0AAN9S6E8"/>
<dbReference type="PANTHER" id="PTHR45959">
    <property type="entry name" value="BHLH TRANSCRIPTION FACTOR"/>
    <property type="match status" value="1"/>
</dbReference>
<dbReference type="GO" id="GO:0080090">
    <property type="term" value="P:regulation of primary metabolic process"/>
    <property type="evidence" value="ECO:0007669"/>
    <property type="project" value="UniProtKB-ARBA"/>
</dbReference>
<name>A0AAN9S6E8_PSOTE</name>
<dbReference type="PANTHER" id="PTHR45959:SF26">
    <property type="entry name" value="HELIX LOOP HELIX DNA-BINDING DOMAIN PROTEIN"/>
    <property type="match status" value="1"/>
</dbReference>
<evidence type="ECO:0000313" key="8">
    <source>
        <dbReference type="Proteomes" id="UP001386955"/>
    </source>
</evidence>
<dbReference type="Pfam" id="PF00010">
    <property type="entry name" value="HLH"/>
    <property type="match status" value="1"/>
</dbReference>
<evidence type="ECO:0000256" key="2">
    <source>
        <dbReference type="ARBA" id="ARBA00023015"/>
    </source>
</evidence>
<feature type="compositionally biased region" description="Basic and acidic residues" evidence="5">
    <location>
        <begin position="61"/>
        <end position="70"/>
    </location>
</feature>
<evidence type="ECO:0000256" key="5">
    <source>
        <dbReference type="SAM" id="MobiDB-lite"/>
    </source>
</evidence>
<dbReference type="Proteomes" id="UP001386955">
    <property type="component" value="Unassembled WGS sequence"/>
</dbReference>
<dbReference type="GO" id="GO:0046983">
    <property type="term" value="F:protein dimerization activity"/>
    <property type="evidence" value="ECO:0007669"/>
    <property type="project" value="InterPro"/>
</dbReference>
<comment type="caution">
    <text evidence="7">The sequence shown here is derived from an EMBL/GenBank/DDBJ whole genome shotgun (WGS) entry which is preliminary data.</text>
</comment>
<evidence type="ECO:0000256" key="4">
    <source>
        <dbReference type="ARBA" id="ARBA00023242"/>
    </source>
</evidence>
<accession>A0AAN9S6E8</accession>
<keyword evidence="8" id="KW-1185">Reference proteome</keyword>
<feature type="domain" description="BHLH" evidence="6">
    <location>
        <begin position="59"/>
        <end position="108"/>
    </location>
</feature>
<dbReference type="GO" id="GO:0005634">
    <property type="term" value="C:nucleus"/>
    <property type="evidence" value="ECO:0007669"/>
    <property type="project" value="UniProtKB-SubCell"/>
</dbReference>
<dbReference type="SUPFAM" id="SSF47459">
    <property type="entry name" value="HLH, helix-loop-helix DNA-binding domain"/>
    <property type="match status" value="1"/>
</dbReference>
<keyword evidence="4" id="KW-0539">Nucleus</keyword>
<evidence type="ECO:0000313" key="7">
    <source>
        <dbReference type="EMBL" id="KAK7389501.1"/>
    </source>
</evidence>
<keyword evidence="2" id="KW-0805">Transcription regulation</keyword>
<evidence type="ECO:0000259" key="6">
    <source>
        <dbReference type="PROSITE" id="PS50888"/>
    </source>
</evidence>
<sequence length="225" mass="25285">MLRFNSDSFVAKQEYSPCLNNSSQEELGSCYFPIRGAESHAKPRENNFNRGTKRARTSSETQHHIMSERKRRQDIAEKFIALSAIIPGLKKIDKATVLGEAINYMRQLEQRIAVLEKGNDNNKSIKSVMVTKSGLCSASASCNEVIPEVEARGLDKDVLIRIYCHKRKGIMLKLLALLKDVHLSIASTSVLPFGNSILSIIIIAQMTEKYNLTMNDLVNKVKQIF</sequence>
<feature type="region of interest" description="Disordered" evidence="5">
    <location>
        <begin position="41"/>
        <end position="70"/>
    </location>
</feature>
<evidence type="ECO:0000256" key="3">
    <source>
        <dbReference type="ARBA" id="ARBA00023163"/>
    </source>
</evidence>
<dbReference type="InterPro" id="IPR054502">
    <property type="entry name" value="bHLH-TF_ACT-like_plant"/>
</dbReference>
<dbReference type="Pfam" id="PF22754">
    <property type="entry name" value="bHLH-TF_ACT-like_plant"/>
    <property type="match status" value="1"/>
</dbReference>
<proteinExistence type="predicted"/>
<reference evidence="7 8" key="1">
    <citation type="submission" date="2024-01" db="EMBL/GenBank/DDBJ databases">
        <title>The genomes of 5 underutilized Papilionoideae crops provide insights into root nodulation and disease resistanc.</title>
        <authorList>
            <person name="Jiang F."/>
        </authorList>
    </citation>
    <scope>NUCLEOTIDE SEQUENCE [LARGE SCALE GENOMIC DNA]</scope>
    <source>
        <strain evidence="7">DUOXIRENSHENG_FW03</strain>
        <tissue evidence="7">Leaves</tissue>
    </source>
</reference>
<dbReference type="InterPro" id="IPR036638">
    <property type="entry name" value="HLH_DNA-bd_sf"/>
</dbReference>
<dbReference type="SMART" id="SM00353">
    <property type="entry name" value="HLH"/>
    <property type="match status" value="1"/>
</dbReference>
<dbReference type="PROSITE" id="PS50888">
    <property type="entry name" value="BHLH"/>
    <property type="match status" value="1"/>
</dbReference>
<evidence type="ECO:0000256" key="1">
    <source>
        <dbReference type="ARBA" id="ARBA00004123"/>
    </source>
</evidence>
<dbReference type="EMBL" id="JAYMYS010000006">
    <property type="protein sequence ID" value="KAK7389501.1"/>
    <property type="molecule type" value="Genomic_DNA"/>
</dbReference>
<dbReference type="Gene3D" id="4.10.280.10">
    <property type="entry name" value="Helix-loop-helix DNA-binding domain"/>
    <property type="match status" value="1"/>
</dbReference>
<protein>
    <recommendedName>
        <fullName evidence="6">BHLH domain-containing protein</fullName>
    </recommendedName>
</protein>
<gene>
    <name evidence="7" type="ORF">VNO78_24602</name>
</gene>
<dbReference type="InterPro" id="IPR052610">
    <property type="entry name" value="bHLH_transcription_regulator"/>
</dbReference>
<dbReference type="InterPro" id="IPR011598">
    <property type="entry name" value="bHLH_dom"/>
</dbReference>